<protein>
    <submittedName>
        <fullName evidence="1">Uncharacterized protein</fullName>
    </submittedName>
</protein>
<comment type="caution">
    <text evidence="1">The sequence shown here is derived from an EMBL/GenBank/DDBJ whole genome shotgun (WGS) entry which is preliminary data.</text>
</comment>
<name>A0AAD7I5G6_9AGAR</name>
<gene>
    <name evidence="1" type="ORF">B0H16DRAFT_1467552</name>
</gene>
<dbReference type="AlphaFoldDB" id="A0AAD7I5G6"/>
<keyword evidence="2" id="KW-1185">Reference proteome</keyword>
<dbReference type="Proteomes" id="UP001215598">
    <property type="component" value="Unassembled WGS sequence"/>
</dbReference>
<organism evidence="1 2">
    <name type="scientific">Mycena metata</name>
    <dbReference type="NCBI Taxonomy" id="1033252"/>
    <lineage>
        <taxon>Eukaryota</taxon>
        <taxon>Fungi</taxon>
        <taxon>Dikarya</taxon>
        <taxon>Basidiomycota</taxon>
        <taxon>Agaricomycotina</taxon>
        <taxon>Agaricomycetes</taxon>
        <taxon>Agaricomycetidae</taxon>
        <taxon>Agaricales</taxon>
        <taxon>Marasmiineae</taxon>
        <taxon>Mycenaceae</taxon>
        <taxon>Mycena</taxon>
    </lineage>
</organism>
<dbReference type="SUPFAM" id="SSF50956">
    <property type="entry name" value="Thermostable phytase (3-phytase)"/>
    <property type="match status" value="1"/>
</dbReference>
<proteinExistence type="predicted"/>
<evidence type="ECO:0000313" key="1">
    <source>
        <dbReference type="EMBL" id="KAJ7734421.1"/>
    </source>
</evidence>
<reference evidence="1" key="1">
    <citation type="submission" date="2023-03" db="EMBL/GenBank/DDBJ databases">
        <title>Massive genome expansion in bonnet fungi (Mycena s.s.) driven by repeated elements and novel gene families across ecological guilds.</title>
        <authorList>
            <consortium name="Lawrence Berkeley National Laboratory"/>
            <person name="Harder C.B."/>
            <person name="Miyauchi S."/>
            <person name="Viragh M."/>
            <person name="Kuo A."/>
            <person name="Thoen E."/>
            <person name="Andreopoulos B."/>
            <person name="Lu D."/>
            <person name="Skrede I."/>
            <person name="Drula E."/>
            <person name="Henrissat B."/>
            <person name="Morin E."/>
            <person name="Kohler A."/>
            <person name="Barry K."/>
            <person name="LaButti K."/>
            <person name="Morin E."/>
            <person name="Salamov A."/>
            <person name="Lipzen A."/>
            <person name="Mereny Z."/>
            <person name="Hegedus B."/>
            <person name="Baldrian P."/>
            <person name="Stursova M."/>
            <person name="Weitz H."/>
            <person name="Taylor A."/>
            <person name="Grigoriev I.V."/>
            <person name="Nagy L.G."/>
            <person name="Martin F."/>
            <person name="Kauserud H."/>
        </authorList>
    </citation>
    <scope>NUCLEOTIDE SEQUENCE</scope>
    <source>
        <strain evidence="1">CBHHK182m</strain>
    </source>
</reference>
<accession>A0AAD7I5G6</accession>
<dbReference type="EMBL" id="JARKIB010000132">
    <property type="protein sequence ID" value="KAJ7734421.1"/>
    <property type="molecule type" value="Genomic_DNA"/>
</dbReference>
<evidence type="ECO:0000313" key="2">
    <source>
        <dbReference type="Proteomes" id="UP001215598"/>
    </source>
</evidence>
<sequence length="177" mass="19599">MCVRPDTATHSSNGSISVIHFWQGETAEGDTILRPGKSYYYEQRGNIRLWAVSHSGTYVLLLVVAASSSDGKDYLGLLRFSTTPTPHTTFRKMDIGDEVERLGSVSWMALDDSRGTIFLLDQEDELVLRFTVLSFPVLLSDFKLKSSKTPGRITRYGGVTVQSLASKGGWAKIQPVH</sequence>